<dbReference type="eggNOG" id="ENOG502QSMT">
    <property type="taxonomic scope" value="Eukaryota"/>
</dbReference>
<dbReference type="PROSITE" id="PS00108">
    <property type="entry name" value="PROTEIN_KINASE_ST"/>
    <property type="match status" value="1"/>
</dbReference>
<evidence type="ECO:0000256" key="14">
    <source>
        <dbReference type="ARBA" id="ARBA00048679"/>
    </source>
</evidence>
<dbReference type="Proteomes" id="UP000000768">
    <property type="component" value="Chromosome 6"/>
</dbReference>
<dbReference type="OMA" id="ASYKEMY"/>
<dbReference type="EC" id="2.7.11.1" evidence="15"/>
<comment type="subcellular location">
    <subcellularLocation>
        <location evidence="1">Cell membrane</location>
        <topology evidence="1">Single-pass type I membrane protein</topology>
    </subcellularLocation>
</comment>
<evidence type="ECO:0000256" key="6">
    <source>
        <dbReference type="ARBA" id="ARBA00022729"/>
    </source>
</evidence>
<dbReference type="InParanoid" id="A0A1B6PNE9"/>
<dbReference type="Gene3D" id="3.30.200.20">
    <property type="entry name" value="Phosphorylase Kinase, domain 1"/>
    <property type="match status" value="1"/>
</dbReference>
<evidence type="ECO:0000256" key="5">
    <source>
        <dbReference type="ARBA" id="ARBA00022679"/>
    </source>
</evidence>
<dbReference type="SMART" id="SM00108">
    <property type="entry name" value="B_lectin"/>
    <property type="match status" value="1"/>
</dbReference>
<keyword evidence="3 15" id="KW-0723">Serine/threonine-protein kinase</keyword>
<evidence type="ECO:0000313" key="23">
    <source>
        <dbReference type="Proteomes" id="UP000000768"/>
    </source>
</evidence>
<dbReference type="OrthoDB" id="738321at2759"/>
<keyword evidence="8 15" id="KW-0418">Kinase</keyword>
<proteinExistence type="inferred from homology"/>
<dbReference type="InterPro" id="IPR036426">
    <property type="entry name" value="Bulb-type_lectin_dom_sf"/>
</dbReference>
<evidence type="ECO:0000256" key="11">
    <source>
        <dbReference type="ARBA" id="ARBA00023170"/>
    </source>
</evidence>
<dbReference type="GO" id="GO:0007165">
    <property type="term" value="P:signal transduction"/>
    <property type="evidence" value="ECO:0000318"/>
    <property type="project" value="GO_Central"/>
</dbReference>
<evidence type="ECO:0000256" key="18">
    <source>
        <dbReference type="SAM" id="SignalP"/>
    </source>
</evidence>
<comment type="similarity">
    <text evidence="15">Belongs to the protein kinase superfamily. Ser/Thr protein kinase family.</text>
</comment>
<dbReference type="CDD" id="cd00028">
    <property type="entry name" value="B_lectin"/>
    <property type="match status" value="1"/>
</dbReference>
<feature type="binding site" evidence="16">
    <location>
        <position position="547"/>
    </location>
    <ligand>
        <name>ATP</name>
        <dbReference type="ChEBI" id="CHEBI:30616"/>
    </ligand>
</feature>
<dbReference type="EMBL" id="CM000765">
    <property type="protein sequence ID" value="KXG27197.1"/>
    <property type="molecule type" value="Genomic_DNA"/>
</dbReference>
<feature type="domain" description="Bulb-type lectin" evidence="20">
    <location>
        <begin position="27"/>
        <end position="154"/>
    </location>
</feature>
<protein>
    <recommendedName>
        <fullName evidence="15">Receptor-like serine/threonine-protein kinase</fullName>
        <ecNumber evidence="15">2.7.11.1</ecNumber>
    </recommendedName>
</protein>
<dbReference type="Gramene" id="KXG27197">
    <property type="protein sequence ID" value="KXG27197"/>
    <property type="gene ID" value="SORBI_3006G229200"/>
</dbReference>
<evidence type="ECO:0000256" key="12">
    <source>
        <dbReference type="ARBA" id="ARBA00023180"/>
    </source>
</evidence>
<gene>
    <name evidence="22" type="ORF">SORBI_3006G229200</name>
</gene>
<dbReference type="InterPro" id="IPR024171">
    <property type="entry name" value="SRK-like_kinase"/>
</dbReference>
<dbReference type="InterPro" id="IPR011009">
    <property type="entry name" value="Kinase-like_dom_sf"/>
</dbReference>
<accession>A0A1B6PNE9</accession>
<feature type="signal peptide" evidence="18">
    <location>
        <begin position="1"/>
        <end position="25"/>
    </location>
</feature>
<dbReference type="InterPro" id="IPR000719">
    <property type="entry name" value="Prot_kinase_dom"/>
</dbReference>
<keyword evidence="17" id="KW-0472">Membrane</keyword>
<dbReference type="FunFam" id="3.30.200.20:FF:000402">
    <property type="entry name" value="Serine/threonine-protein kinase"/>
    <property type="match status" value="1"/>
</dbReference>
<evidence type="ECO:0000256" key="3">
    <source>
        <dbReference type="ARBA" id="ARBA00022527"/>
    </source>
</evidence>
<evidence type="ECO:0000259" key="21">
    <source>
        <dbReference type="PROSITE" id="PS50948"/>
    </source>
</evidence>
<dbReference type="GO" id="GO:0004674">
    <property type="term" value="F:protein serine/threonine kinase activity"/>
    <property type="evidence" value="ECO:0000318"/>
    <property type="project" value="GO_Central"/>
</dbReference>
<name>A0A1B6PNE9_SORBI</name>
<feature type="domain" description="Apple" evidence="21">
    <location>
        <begin position="348"/>
        <end position="433"/>
    </location>
</feature>
<keyword evidence="5 15" id="KW-0808">Transferase</keyword>
<evidence type="ECO:0000256" key="9">
    <source>
        <dbReference type="ARBA" id="ARBA00022840"/>
    </source>
</evidence>
<dbReference type="GO" id="GO:0051707">
    <property type="term" value="P:response to other organism"/>
    <property type="evidence" value="ECO:0007669"/>
    <property type="project" value="UniProtKB-ARBA"/>
</dbReference>
<evidence type="ECO:0000256" key="13">
    <source>
        <dbReference type="ARBA" id="ARBA00047899"/>
    </source>
</evidence>
<evidence type="ECO:0000256" key="16">
    <source>
        <dbReference type="PROSITE-ProRule" id="PRU10141"/>
    </source>
</evidence>
<evidence type="ECO:0000313" key="22">
    <source>
        <dbReference type="EMBL" id="KXG27197.1"/>
    </source>
</evidence>
<dbReference type="PROSITE" id="PS50011">
    <property type="entry name" value="PROTEIN_KINASE_DOM"/>
    <property type="match status" value="1"/>
</dbReference>
<dbReference type="AlphaFoldDB" id="A0A1B6PNE9"/>
<dbReference type="GO" id="GO:0048544">
    <property type="term" value="P:recognition of pollen"/>
    <property type="evidence" value="ECO:0007669"/>
    <property type="project" value="InterPro"/>
</dbReference>
<keyword evidence="17" id="KW-1133">Transmembrane helix</keyword>
<dbReference type="Gene3D" id="2.90.10.10">
    <property type="entry name" value="Bulb-type lectin domain"/>
    <property type="match status" value="1"/>
</dbReference>
<evidence type="ECO:0000256" key="10">
    <source>
        <dbReference type="ARBA" id="ARBA00023157"/>
    </source>
</evidence>
<feature type="chain" id="PRO_5008588974" description="Receptor-like serine/threonine-protein kinase" evidence="18">
    <location>
        <begin position="26"/>
        <end position="843"/>
    </location>
</feature>
<dbReference type="FunFam" id="2.90.10.10:FF:000005">
    <property type="entry name" value="G-type lectin S-receptor-like serine/threonine-protein kinase"/>
    <property type="match status" value="1"/>
</dbReference>
<dbReference type="PIRSF" id="PIRSF000641">
    <property type="entry name" value="SRK"/>
    <property type="match status" value="1"/>
</dbReference>
<keyword evidence="7 15" id="KW-0547">Nucleotide-binding</keyword>
<dbReference type="CDD" id="cd01098">
    <property type="entry name" value="PAN_AP_plant"/>
    <property type="match status" value="1"/>
</dbReference>
<dbReference type="Pfam" id="PF08276">
    <property type="entry name" value="PAN_2"/>
    <property type="match status" value="1"/>
</dbReference>
<dbReference type="GO" id="GO:0005886">
    <property type="term" value="C:plasma membrane"/>
    <property type="evidence" value="ECO:0000318"/>
    <property type="project" value="GO_Central"/>
</dbReference>
<dbReference type="GO" id="GO:0005524">
    <property type="term" value="F:ATP binding"/>
    <property type="evidence" value="ECO:0007669"/>
    <property type="project" value="UniProtKB-UniRule"/>
</dbReference>
<organism evidence="22 23">
    <name type="scientific">Sorghum bicolor</name>
    <name type="common">Sorghum</name>
    <name type="synonym">Sorghum vulgare</name>
    <dbReference type="NCBI Taxonomy" id="4558"/>
    <lineage>
        <taxon>Eukaryota</taxon>
        <taxon>Viridiplantae</taxon>
        <taxon>Streptophyta</taxon>
        <taxon>Embryophyta</taxon>
        <taxon>Tracheophyta</taxon>
        <taxon>Spermatophyta</taxon>
        <taxon>Magnoliopsida</taxon>
        <taxon>Liliopsida</taxon>
        <taxon>Poales</taxon>
        <taxon>Poaceae</taxon>
        <taxon>PACMAD clade</taxon>
        <taxon>Panicoideae</taxon>
        <taxon>Andropogonodae</taxon>
        <taxon>Andropogoneae</taxon>
        <taxon>Sorghinae</taxon>
        <taxon>Sorghum</taxon>
    </lineage>
</organism>
<reference evidence="23" key="2">
    <citation type="journal article" date="2018" name="Plant J.">
        <title>The Sorghum bicolor reference genome: improved assembly, gene annotations, a transcriptome atlas, and signatures of genome organization.</title>
        <authorList>
            <person name="McCormick R.F."/>
            <person name="Truong S.K."/>
            <person name="Sreedasyam A."/>
            <person name="Jenkins J."/>
            <person name="Shu S."/>
            <person name="Sims D."/>
            <person name="Kennedy M."/>
            <person name="Amirebrahimi M."/>
            <person name="Weers B.D."/>
            <person name="McKinley B."/>
            <person name="Mattison A."/>
            <person name="Morishige D.T."/>
            <person name="Grimwood J."/>
            <person name="Schmutz J."/>
            <person name="Mullet J.E."/>
        </authorList>
    </citation>
    <scope>NUCLEOTIDE SEQUENCE [LARGE SCALE GENOMIC DNA]</scope>
    <source>
        <strain evidence="23">cv. BTx623</strain>
    </source>
</reference>
<comment type="catalytic activity">
    <reaction evidence="14 15">
        <text>L-seryl-[protein] + ATP = O-phospho-L-seryl-[protein] + ADP + H(+)</text>
        <dbReference type="Rhea" id="RHEA:17989"/>
        <dbReference type="Rhea" id="RHEA-COMP:9863"/>
        <dbReference type="Rhea" id="RHEA-COMP:11604"/>
        <dbReference type="ChEBI" id="CHEBI:15378"/>
        <dbReference type="ChEBI" id="CHEBI:29999"/>
        <dbReference type="ChEBI" id="CHEBI:30616"/>
        <dbReference type="ChEBI" id="CHEBI:83421"/>
        <dbReference type="ChEBI" id="CHEBI:456216"/>
        <dbReference type="EC" id="2.7.11.1"/>
    </reaction>
</comment>
<dbReference type="SUPFAM" id="SSF51110">
    <property type="entry name" value="alpha-D-mannose-specific plant lectins"/>
    <property type="match status" value="1"/>
</dbReference>
<evidence type="ECO:0000256" key="17">
    <source>
        <dbReference type="SAM" id="Phobius"/>
    </source>
</evidence>
<dbReference type="FunFam" id="1.10.510.10:FF:000060">
    <property type="entry name" value="G-type lectin S-receptor-like serine/threonine-protein kinase"/>
    <property type="match status" value="1"/>
</dbReference>
<keyword evidence="6 18" id="KW-0732">Signal</keyword>
<keyword evidence="2" id="KW-1003">Cell membrane</keyword>
<reference evidence="22 23" key="1">
    <citation type="journal article" date="2009" name="Nature">
        <title>The Sorghum bicolor genome and the diversification of grasses.</title>
        <authorList>
            <person name="Paterson A.H."/>
            <person name="Bowers J.E."/>
            <person name="Bruggmann R."/>
            <person name="Dubchak I."/>
            <person name="Grimwood J."/>
            <person name="Gundlach H."/>
            <person name="Haberer G."/>
            <person name="Hellsten U."/>
            <person name="Mitros T."/>
            <person name="Poliakov A."/>
            <person name="Schmutz J."/>
            <person name="Spannagl M."/>
            <person name="Tang H."/>
            <person name="Wang X."/>
            <person name="Wicker T."/>
            <person name="Bharti A.K."/>
            <person name="Chapman J."/>
            <person name="Feltus F.A."/>
            <person name="Gowik U."/>
            <person name="Grigoriev I.V."/>
            <person name="Lyons E."/>
            <person name="Maher C.A."/>
            <person name="Martis M."/>
            <person name="Narechania A."/>
            <person name="Otillar R.P."/>
            <person name="Penning B.W."/>
            <person name="Salamov A.A."/>
            <person name="Wang Y."/>
            <person name="Zhang L."/>
            <person name="Carpita N.C."/>
            <person name="Freeling M."/>
            <person name="Gingle A.R."/>
            <person name="Hash C.T."/>
            <person name="Keller B."/>
            <person name="Klein P."/>
            <person name="Kresovich S."/>
            <person name="McCann M.C."/>
            <person name="Ming R."/>
            <person name="Peterson D.G."/>
            <person name="Mehboob-ur-Rahman"/>
            <person name="Ware D."/>
            <person name="Westhoff P."/>
            <person name="Mayer K.F."/>
            <person name="Messing J."/>
            <person name="Rokhsar D.S."/>
        </authorList>
    </citation>
    <scope>NUCLEOTIDE SEQUENCE [LARGE SCALE GENOMIC DNA]</scope>
    <source>
        <strain evidence="23">cv. BTx623</strain>
    </source>
</reference>
<dbReference type="Gene3D" id="1.10.510.10">
    <property type="entry name" value="Transferase(Phosphotransferase) domain 1"/>
    <property type="match status" value="1"/>
</dbReference>
<evidence type="ECO:0000256" key="7">
    <source>
        <dbReference type="ARBA" id="ARBA00022741"/>
    </source>
</evidence>
<dbReference type="SMART" id="SM00473">
    <property type="entry name" value="PAN_AP"/>
    <property type="match status" value="1"/>
</dbReference>
<evidence type="ECO:0000256" key="1">
    <source>
        <dbReference type="ARBA" id="ARBA00004251"/>
    </source>
</evidence>
<feature type="domain" description="Protein kinase" evidence="19">
    <location>
        <begin position="519"/>
        <end position="813"/>
    </location>
</feature>
<dbReference type="SMART" id="SM00220">
    <property type="entry name" value="S_TKc"/>
    <property type="match status" value="1"/>
</dbReference>
<keyword evidence="4" id="KW-0245">EGF-like domain</keyword>
<dbReference type="GO" id="GO:0006955">
    <property type="term" value="P:immune response"/>
    <property type="evidence" value="ECO:0000318"/>
    <property type="project" value="GO_Central"/>
</dbReference>
<dbReference type="InterPro" id="IPR008271">
    <property type="entry name" value="Ser/Thr_kinase_AS"/>
</dbReference>
<keyword evidence="11" id="KW-0675">Receptor</keyword>
<dbReference type="PROSITE" id="PS00107">
    <property type="entry name" value="PROTEIN_KINASE_ATP"/>
    <property type="match status" value="1"/>
</dbReference>
<dbReference type="Pfam" id="PF01453">
    <property type="entry name" value="B_lectin"/>
    <property type="match status" value="1"/>
</dbReference>
<evidence type="ECO:0000256" key="2">
    <source>
        <dbReference type="ARBA" id="ARBA00022475"/>
    </source>
</evidence>
<dbReference type="InterPro" id="IPR001480">
    <property type="entry name" value="Bulb-type_lectin_dom"/>
</dbReference>
<evidence type="ECO:0000256" key="4">
    <source>
        <dbReference type="ARBA" id="ARBA00022536"/>
    </source>
</evidence>
<dbReference type="PROSITE" id="PS50927">
    <property type="entry name" value="BULB_LECTIN"/>
    <property type="match status" value="1"/>
</dbReference>
<evidence type="ECO:0000256" key="8">
    <source>
        <dbReference type="ARBA" id="ARBA00022777"/>
    </source>
</evidence>
<keyword evidence="12" id="KW-0325">Glycoprotein</keyword>
<dbReference type="PANTHER" id="PTHR27002:SF913">
    <property type="entry name" value="RECEPTOR-LIKE SERINE_THREONINE-PROTEIN KINASE"/>
    <property type="match status" value="1"/>
</dbReference>
<feature type="transmembrane region" description="Helical" evidence="17">
    <location>
        <begin position="444"/>
        <end position="468"/>
    </location>
</feature>
<sequence>MTRLLCLTALIFPIMLCLTTSAAGAASDTLDSGSNITDGATLVSAGGSFTLGFFSPTGAPTKRYLGIWFTASPAEAICWVANREKFLSNTSGVGVLTIGSTGSLRLVDGSGRTAWSSTATSSSAPPVVAQAQLLESGNLVVRDQSGGDVLWQSFDHPSNTLLAGMRFGKNPQTGAEWFLTSWRASNDPTPGGYRRVLDTKGLLDSVSWQGNAKKYRTGPWNGLWFSGIPETASYKEMYSVQVVVRPDEIAYTFNAAAGAPFCRLVLNEVGMVQQLGWDPVSRVWNVFTQAPRDVCDDYAKCGAFGLCNVNTASTLFCSCVVGFSPVNPSQWSMRESGGGCRRNVPLECGNGTTTDGFRVVRAVKLPDTDNTTVDMGATLEQCRARCLANCSCVAYAAADIRGGGDGSGCVMWTDAIVDVRYVDKGQDIYLRLAKSELVEKKRNMVIIILPPVTACVLTLMGIFIVWIWHKRKLRGKRRNLDSQKKMMVGQLDESNTLGDEDLDLPFFSFGDIVSATNNFAEDNMLGQGGFGKVYKGILGENREVAIKRLSQGSGQGIEEFRNEVVLIAKLQHRNLVRLLGCCIHGDEKLLIYEYLPNKSLDSFIFDAAKKKVLDWPTRFRIIKGISRGVLYLHEDSRLTIVHRDLKTSNILLDADMNPKISDFGMARIFGGNQQEANTNKVVGTYGYMSPEYAMDGAFSVMSDTYSLGVILLEIISGLKSFQKISGLKITSTHSTSFRNLVAYAWSLWNDGKAMDLVDPSLIESCLPNEALRCIHIGLLCVQDNPNSRPLMSTVVFMLENEAELPSTPKQPLYISQWYEAQGTGENTNSSMMNNISVSVLEGR</sequence>
<dbReference type="Pfam" id="PF00069">
    <property type="entry name" value="Pkinase"/>
    <property type="match status" value="1"/>
</dbReference>
<dbReference type="PANTHER" id="PTHR27002">
    <property type="entry name" value="RECEPTOR-LIKE SERINE/THREONINE-PROTEIN KINASE SD1-8"/>
    <property type="match status" value="1"/>
</dbReference>
<keyword evidence="17" id="KW-0812">Transmembrane</keyword>
<keyword evidence="9 15" id="KW-0067">ATP-binding</keyword>
<dbReference type="GO" id="GO:0106310">
    <property type="term" value="F:protein serine kinase activity"/>
    <property type="evidence" value="ECO:0007669"/>
    <property type="project" value="RHEA"/>
</dbReference>
<dbReference type="InterPro" id="IPR017441">
    <property type="entry name" value="Protein_kinase_ATP_BS"/>
</dbReference>
<dbReference type="CDD" id="cd14066">
    <property type="entry name" value="STKc_IRAK"/>
    <property type="match status" value="1"/>
</dbReference>
<dbReference type="SUPFAM" id="SSF56112">
    <property type="entry name" value="Protein kinase-like (PK-like)"/>
    <property type="match status" value="1"/>
</dbReference>
<keyword evidence="10" id="KW-1015">Disulfide bond</keyword>
<dbReference type="PROSITE" id="PS50948">
    <property type="entry name" value="PAN"/>
    <property type="match status" value="1"/>
</dbReference>
<dbReference type="InterPro" id="IPR000858">
    <property type="entry name" value="S_locus_glycoprot_dom"/>
</dbReference>
<comment type="catalytic activity">
    <reaction evidence="13 15">
        <text>L-threonyl-[protein] + ATP = O-phospho-L-threonyl-[protein] + ADP + H(+)</text>
        <dbReference type="Rhea" id="RHEA:46608"/>
        <dbReference type="Rhea" id="RHEA-COMP:11060"/>
        <dbReference type="Rhea" id="RHEA-COMP:11605"/>
        <dbReference type="ChEBI" id="CHEBI:15378"/>
        <dbReference type="ChEBI" id="CHEBI:30013"/>
        <dbReference type="ChEBI" id="CHEBI:30616"/>
        <dbReference type="ChEBI" id="CHEBI:61977"/>
        <dbReference type="ChEBI" id="CHEBI:456216"/>
        <dbReference type="EC" id="2.7.11.1"/>
    </reaction>
</comment>
<dbReference type="Pfam" id="PF00954">
    <property type="entry name" value="S_locus_glycop"/>
    <property type="match status" value="1"/>
</dbReference>
<evidence type="ECO:0000259" key="19">
    <source>
        <dbReference type="PROSITE" id="PS50011"/>
    </source>
</evidence>
<evidence type="ECO:0000259" key="20">
    <source>
        <dbReference type="PROSITE" id="PS50927"/>
    </source>
</evidence>
<keyword evidence="23" id="KW-1185">Reference proteome</keyword>
<evidence type="ECO:0000256" key="15">
    <source>
        <dbReference type="PIRNR" id="PIRNR000641"/>
    </source>
</evidence>
<dbReference type="InterPro" id="IPR003609">
    <property type="entry name" value="Pan_app"/>
</dbReference>